<keyword evidence="3 8" id="KW-0813">Transport</keyword>
<dbReference type="GO" id="GO:0005789">
    <property type="term" value="C:endoplasmic reticulum membrane"/>
    <property type="evidence" value="ECO:0007669"/>
    <property type="project" value="UniProtKB-SubCell"/>
</dbReference>
<dbReference type="STRING" id="1314781.A0A166ATI9"/>
<evidence type="ECO:0000256" key="9">
    <source>
        <dbReference type="SAM" id="SignalP"/>
    </source>
</evidence>
<dbReference type="Gene3D" id="1.10.287.660">
    <property type="entry name" value="Helix hairpin bin"/>
    <property type="match status" value="1"/>
</dbReference>
<evidence type="ECO:0000256" key="4">
    <source>
        <dbReference type="ARBA" id="ARBA00022692"/>
    </source>
</evidence>
<comment type="similarity">
    <text evidence="2 8">Belongs to the WRB/GET1 family.</text>
</comment>
<dbReference type="HAMAP" id="MF_03113">
    <property type="entry name" value="Get1"/>
    <property type="match status" value="1"/>
</dbReference>
<keyword evidence="6 8" id="KW-1133">Transmembrane helix</keyword>
<evidence type="ECO:0000256" key="3">
    <source>
        <dbReference type="ARBA" id="ARBA00022448"/>
    </source>
</evidence>
<protein>
    <submittedName>
        <fullName evidence="11">Uncharacterized protein</fullName>
    </submittedName>
</protein>
<dbReference type="Proteomes" id="UP000077266">
    <property type="component" value="Unassembled WGS sequence"/>
</dbReference>
<reference evidence="11 12" key="1">
    <citation type="journal article" date="2016" name="Mol. Biol. Evol.">
        <title>Comparative Genomics of Early-Diverging Mushroom-Forming Fungi Provides Insights into the Origins of Lignocellulose Decay Capabilities.</title>
        <authorList>
            <person name="Nagy L.G."/>
            <person name="Riley R."/>
            <person name="Tritt A."/>
            <person name="Adam C."/>
            <person name="Daum C."/>
            <person name="Floudas D."/>
            <person name="Sun H."/>
            <person name="Yadav J.S."/>
            <person name="Pangilinan J."/>
            <person name="Larsson K.H."/>
            <person name="Matsuura K."/>
            <person name="Barry K."/>
            <person name="Labutti K."/>
            <person name="Kuo R."/>
            <person name="Ohm R.A."/>
            <person name="Bhattacharya S.S."/>
            <person name="Shirouzu T."/>
            <person name="Yoshinaga Y."/>
            <person name="Martin F.M."/>
            <person name="Grigoriev I.V."/>
            <person name="Hibbett D.S."/>
        </authorList>
    </citation>
    <scope>NUCLEOTIDE SEQUENCE [LARGE SCALE GENOMIC DNA]</scope>
    <source>
        <strain evidence="11 12">HHB12029</strain>
    </source>
</reference>
<proteinExistence type="inferred from homology"/>
<dbReference type="InterPro" id="IPR027538">
    <property type="entry name" value="Get1_fungi"/>
</dbReference>
<keyword evidence="5 8" id="KW-0256">Endoplasmic reticulum</keyword>
<feature type="topological domain" description="Cytoplasmic" evidence="8">
    <location>
        <begin position="169"/>
        <end position="201"/>
    </location>
</feature>
<dbReference type="OrthoDB" id="69461at2759"/>
<keyword evidence="4 8" id="KW-0812">Transmembrane</keyword>
<feature type="chain" id="PRO_5008241260" evidence="9">
    <location>
        <begin position="19"/>
        <end position="201"/>
    </location>
</feature>
<evidence type="ECO:0000313" key="10">
    <source>
        <dbReference type="EMBL" id="KZV88365.1"/>
    </source>
</evidence>
<comment type="caution">
    <text evidence="8">Lacks conserved residue(s) required for the propagation of feature annotation.</text>
</comment>
<name>A0A166ATI9_EXIGL</name>
<evidence type="ECO:0000256" key="5">
    <source>
        <dbReference type="ARBA" id="ARBA00022824"/>
    </source>
</evidence>
<comment type="subcellular location">
    <subcellularLocation>
        <location evidence="1">Endoplasmic reticulum membrane</location>
        <topology evidence="1">Multi-pass membrane protein</topology>
    </subcellularLocation>
</comment>
<keyword evidence="9" id="KW-0732">Signal</keyword>
<dbReference type="FunCoup" id="A0A166ATI9">
    <property type="interactions" value="267"/>
</dbReference>
<dbReference type="GO" id="GO:0071816">
    <property type="term" value="P:tail-anchored membrane protein insertion into ER membrane"/>
    <property type="evidence" value="ECO:0007669"/>
    <property type="project" value="InterPro"/>
</dbReference>
<dbReference type="AlphaFoldDB" id="A0A166ATI9"/>
<evidence type="ECO:0000256" key="1">
    <source>
        <dbReference type="ARBA" id="ARBA00004477"/>
    </source>
</evidence>
<dbReference type="Pfam" id="PF04420">
    <property type="entry name" value="CHD5"/>
    <property type="match status" value="1"/>
</dbReference>
<evidence type="ECO:0000313" key="11">
    <source>
        <dbReference type="EMBL" id="KZV95039.1"/>
    </source>
</evidence>
<evidence type="ECO:0000256" key="2">
    <source>
        <dbReference type="ARBA" id="ARBA00010799"/>
    </source>
</evidence>
<gene>
    <name evidence="8" type="primary">GET1</name>
    <name evidence="11" type="ORF">EXIGLDRAFT_672603</name>
    <name evidence="10" type="ORF">EXIGLDRAFT_679050</name>
</gene>
<sequence>MALALAIFLVVFITQVISWIGKSVLQETACNLYLHLVRRETMAKQRQLKADILTLKSELMHTSAQEEFAKWAKLRRKVDKGLADLETLNKELVGVKASFGATFQTVLWCFTSGVQFVIGWWYSRRAVFFIPAGVLGPLTWWLAFPWAPSGSVSCMVWQFACQRVIKILERVVRDLVEWRSRTHVAQPVPAEDAVPSAKKDL</sequence>
<dbReference type="InterPro" id="IPR029012">
    <property type="entry name" value="Helix_hairpin_bin_sf"/>
</dbReference>
<dbReference type="PANTHER" id="PTHR42650">
    <property type="entry name" value="TAIL-ANCHORED PROTEIN INSERTION RECEPTOR WRB"/>
    <property type="match status" value="1"/>
</dbReference>
<dbReference type="InterPro" id="IPR028945">
    <property type="entry name" value="Get1"/>
</dbReference>
<dbReference type="GO" id="GO:0043495">
    <property type="term" value="F:protein-membrane adaptor activity"/>
    <property type="evidence" value="ECO:0007669"/>
    <property type="project" value="TreeGrafter"/>
</dbReference>
<dbReference type="GO" id="GO:0043529">
    <property type="term" value="C:GET complex"/>
    <property type="evidence" value="ECO:0007669"/>
    <property type="project" value="InterPro"/>
</dbReference>
<feature type="signal peptide" evidence="9">
    <location>
        <begin position="1"/>
        <end position="18"/>
    </location>
</feature>
<evidence type="ECO:0000313" key="12">
    <source>
        <dbReference type="Proteomes" id="UP000077266"/>
    </source>
</evidence>
<dbReference type="EMBL" id="KV425964">
    <property type="protein sequence ID" value="KZV95039.1"/>
    <property type="molecule type" value="Genomic_DNA"/>
</dbReference>
<accession>A0A166ATI9</accession>
<organism evidence="11 12">
    <name type="scientific">Exidia glandulosa HHB12029</name>
    <dbReference type="NCBI Taxonomy" id="1314781"/>
    <lineage>
        <taxon>Eukaryota</taxon>
        <taxon>Fungi</taxon>
        <taxon>Dikarya</taxon>
        <taxon>Basidiomycota</taxon>
        <taxon>Agaricomycotina</taxon>
        <taxon>Agaricomycetes</taxon>
        <taxon>Auriculariales</taxon>
        <taxon>Exidiaceae</taxon>
        <taxon>Exidia</taxon>
    </lineage>
</organism>
<evidence type="ECO:0000256" key="6">
    <source>
        <dbReference type="ARBA" id="ARBA00022989"/>
    </source>
</evidence>
<evidence type="ECO:0000256" key="8">
    <source>
        <dbReference type="HAMAP-Rule" id="MF_03113"/>
    </source>
</evidence>
<feature type="topological domain" description="Lumenal" evidence="8">
    <location>
        <begin position="1"/>
        <end position="3"/>
    </location>
</feature>
<dbReference type="PANTHER" id="PTHR42650:SF1">
    <property type="entry name" value="GUIDED ENTRY OF TAIL-ANCHORED PROTEINS FACTOR 1"/>
    <property type="match status" value="1"/>
</dbReference>
<keyword evidence="12" id="KW-1185">Reference proteome</keyword>
<keyword evidence="7 8" id="KW-0472">Membrane</keyword>
<dbReference type="EMBL" id="KV426102">
    <property type="protein sequence ID" value="KZV88365.1"/>
    <property type="molecule type" value="Genomic_DNA"/>
</dbReference>
<evidence type="ECO:0000256" key="7">
    <source>
        <dbReference type="ARBA" id="ARBA00023136"/>
    </source>
</evidence>